<protein>
    <submittedName>
        <fullName evidence="1">Uncharacterized protein</fullName>
    </submittedName>
</protein>
<dbReference type="EnsemblPlants" id="OB02G16200.1">
    <property type="protein sequence ID" value="OB02G16200.1"/>
    <property type="gene ID" value="OB02G16200"/>
</dbReference>
<accession>J3LAF3</accession>
<dbReference type="AlphaFoldDB" id="J3LAF3"/>
<dbReference type="Gramene" id="OB02G16200.1">
    <property type="protein sequence ID" value="OB02G16200.1"/>
    <property type="gene ID" value="OB02G16200"/>
</dbReference>
<sequence>MLFLCLPVWFALFFFLVLFLPLMSSVWRYSIICQIDVEMRIERQPTMIGDGSDSDEANELINDVVLREEYCCCFFLPATCQEWTLIRSVVGIYSSSVVVQCLLWCMLVYC</sequence>
<evidence type="ECO:0000313" key="2">
    <source>
        <dbReference type="Proteomes" id="UP000006038"/>
    </source>
</evidence>
<dbReference type="Proteomes" id="UP000006038">
    <property type="component" value="Unassembled WGS sequence"/>
</dbReference>
<organism evidence="1">
    <name type="scientific">Oryza brachyantha</name>
    <name type="common">malo sina</name>
    <dbReference type="NCBI Taxonomy" id="4533"/>
    <lineage>
        <taxon>Eukaryota</taxon>
        <taxon>Viridiplantae</taxon>
        <taxon>Streptophyta</taxon>
        <taxon>Embryophyta</taxon>
        <taxon>Tracheophyta</taxon>
        <taxon>Spermatophyta</taxon>
        <taxon>Magnoliopsida</taxon>
        <taxon>Liliopsida</taxon>
        <taxon>Poales</taxon>
        <taxon>Poaceae</taxon>
        <taxon>BOP clade</taxon>
        <taxon>Oryzoideae</taxon>
        <taxon>Oryzeae</taxon>
        <taxon>Oryzinae</taxon>
        <taxon>Oryza</taxon>
    </lineage>
</organism>
<evidence type="ECO:0000313" key="1">
    <source>
        <dbReference type="EnsemblPlants" id="OB02G16200.1"/>
    </source>
</evidence>
<keyword evidence="2" id="KW-1185">Reference proteome</keyword>
<proteinExistence type="predicted"/>
<dbReference type="HOGENOM" id="CLU_2174875_0_0_1"/>
<reference evidence="1" key="1">
    <citation type="submission" date="2013-04" db="UniProtKB">
        <authorList>
            <consortium name="EnsemblPlants"/>
        </authorList>
    </citation>
    <scope>IDENTIFICATION</scope>
</reference>
<name>J3LAF3_ORYBR</name>